<proteinExistence type="predicted"/>
<dbReference type="PANTHER" id="PTHR34309:SF10">
    <property type="entry name" value="SLR1406 PROTEIN"/>
    <property type="match status" value="1"/>
</dbReference>
<gene>
    <name evidence="2" type="ORF">VSR74_05095</name>
</gene>
<sequence>MKRLFLSLFVASGMFSVASAATGVVSQQNLTLALAGKLADSAITACSAEKYNVAVTVVDRAGTPLVMKKMDNAGPHTPEASRMKAWTAITTKNSSEAVMKAAQANAGAANMGDIPGLLLLAGGVPLKVGDEVVGAIGIGGAPGGHLDQACALEAIKAHQSELGG</sequence>
<dbReference type="PANTHER" id="PTHR34309">
    <property type="entry name" value="SLR1406 PROTEIN"/>
    <property type="match status" value="1"/>
</dbReference>
<feature type="chain" id="PRO_5045059343" evidence="1">
    <location>
        <begin position="21"/>
        <end position="164"/>
    </location>
</feature>
<dbReference type="InterPro" id="IPR005624">
    <property type="entry name" value="PduO/GlcC-like"/>
</dbReference>
<dbReference type="Proteomes" id="UP001444146">
    <property type="component" value="Unassembled WGS sequence"/>
</dbReference>
<feature type="signal peptide" evidence="1">
    <location>
        <begin position="1"/>
        <end position="20"/>
    </location>
</feature>
<keyword evidence="1" id="KW-0732">Signal</keyword>
<dbReference type="Gene3D" id="3.30.450.150">
    <property type="entry name" value="Haem-degrading domain"/>
    <property type="match status" value="1"/>
</dbReference>
<dbReference type="InterPro" id="IPR052517">
    <property type="entry name" value="GlcG_carb_metab_protein"/>
</dbReference>
<name>A0ABV0HFM5_9ENTR</name>
<reference evidence="2 3" key="1">
    <citation type="submission" date="2024-01" db="EMBL/GenBank/DDBJ databases">
        <title>Pseudocitrobacter sp. Endophytic strain Cyp-38L.</title>
        <authorList>
            <person name="Amer M.A."/>
            <person name="Hamed S.M."/>
        </authorList>
    </citation>
    <scope>NUCLEOTIDE SEQUENCE [LARGE SCALE GENOMIC DNA]</scope>
    <source>
        <strain evidence="2 3">Cyp38S</strain>
    </source>
</reference>
<protein>
    <submittedName>
        <fullName evidence="2">Heme-binding protein</fullName>
    </submittedName>
</protein>
<comment type="caution">
    <text evidence="2">The sequence shown here is derived from an EMBL/GenBank/DDBJ whole genome shotgun (WGS) entry which is preliminary data.</text>
</comment>
<evidence type="ECO:0000313" key="3">
    <source>
        <dbReference type="Proteomes" id="UP001444146"/>
    </source>
</evidence>
<accession>A0ABV0HFM5</accession>
<dbReference type="EMBL" id="JAYMYY010000001">
    <property type="protein sequence ID" value="MEO3989198.1"/>
    <property type="molecule type" value="Genomic_DNA"/>
</dbReference>
<evidence type="ECO:0000313" key="2">
    <source>
        <dbReference type="EMBL" id="MEO3989198.1"/>
    </source>
</evidence>
<dbReference type="SUPFAM" id="SSF143744">
    <property type="entry name" value="GlcG-like"/>
    <property type="match status" value="1"/>
</dbReference>
<evidence type="ECO:0000256" key="1">
    <source>
        <dbReference type="SAM" id="SignalP"/>
    </source>
</evidence>
<dbReference type="RefSeq" id="WP_347793706.1">
    <property type="nucleotide sequence ID" value="NZ_JAYMYY010000001.1"/>
</dbReference>
<keyword evidence="3" id="KW-1185">Reference proteome</keyword>
<dbReference type="InterPro" id="IPR038084">
    <property type="entry name" value="PduO/GlcC-like_sf"/>
</dbReference>
<organism evidence="2 3">
    <name type="scientific">Pseudocitrobacter cyperus</name>
    <dbReference type="NCBI Taxonomy" id="3112843"/>
    <lineage>
        <taxon>Bacteria</taxon>
        <taxon>Pseudomonadati</taxon>
        <taxon>Pseudomonadota</taxon>
        <taxon>Gammaproteobacteria</taxon>
        <taxon>Enterobacterales</taxon>
        <taxon>Enterobacteriaceae</taxon>
        <taxon>Pseudocitrobacter</taxon>
    </lineage>
</organism>
<dbReference type="Pfam" id="PF03928">
    <property type="entry name" value="HbpS-like"/>
    <property type="match status" value="1"/>
</dbReference>